<sequence length="80" mass="8797">MGRRGGINRASTPPPFRLSNQLGGLQWLMAAGCKLPCVWRVCDGRWGGLMAVDPPSLDRVGGYELNIVILTFGRSDRLRI</sequence>
<proteinExistence type="predicted"/>
<reference evidence="2" key="1">
    <citation type="journal article" date="2012" name="Nat. Genet.">
        <title>Lifestyle transitions in plant pathogenic Colletotrichum fungi deciphered by genome and transcriptome analyses.</title>
        <authorList>
            <person name="O'Connell R.J."/>
            <person name="Thon M.R."/>
            <person name="Hacquard S."/>
            <person name="Amyotte S.G."/>
            <person name="Kleemann J."/>
            <person name="Torres M.F."/>
            <person name="Damm U."/>
            <person name="Buiate E.A."/>
            <person name="Epstein L."/>
            <person name="Alkan N."/>
            <person name="Altmueller J."/>
            <person name="Alvarado-Balderrama L."/>
            <person name="Bauser C.A."/>
            <person name="Becker C."/>
            <person name="Birren B.W."/>
            <person name="Chen Z."/>
            <person name="Choi J."/>
            <person name="Crouch J.A."/>
            <person name="Duvick J.P."/>
            <person name="Farman M.A."/>
            <person name="Gan P."/>
            <person name="Heiman D."/>
            <person name="Henrissat B."/>
            <person name="Howard R.J."/>
            <person name="Kabbage M."/>
            <person name="Koch C."/>
            <person name="Kracher B."/>
            <person name="Kubo Y."/>
            <person name="Law A.D."/>
            <person name="Lebrun M.-H."/>
            <person name="Lee Y.-H."/>
            <person name="Miyara I."/>
            <person name="Moore N."/>
            <person name="Neumann U."/>
            <person name="Nordstroem K."/>
            <person name="Panaccione D.G."/>
            <person name="Panstruga R."/>
            <person name="Place M."/>
            <person name="Proctor R.H."/>
            <person name="Prusky D."/>
            <person name="Rech G."/>
            <person name="Reinhardt R."/>
            <person name="Rollins J.A."/>
            <person name="Rounsley S."/>
            <person name="Schardl C.L."/>
            <person name="Schwartz D.C."/>
            <person name="Shenoy N."/>
            <person name="Shirasu K."/>
            <person name="Sikhakolli U.R."/>
            <person name="Stueber K."/>
            <person name="Sukno S.A."/>
            <person name="Sweigard J.A."/>
            <person name="Takano Y."/>
            <person name="Takahara H."/>
            <person name="Trail F."/>
            <person name="van der Does H.C."/>
            <person name="Voll L.M."/>
            <person name="Will I."/>
            <person name="Young S."/>
            <person name="Zeng Q."/>
            <person name="Zhang J."/>
            <person name="Zhou S."/>
            <person name="Dickman M.B."/>
            <person name="Schulze-Lefert P."/>
            <person name="Ver Loren van Themaat E."/>
            <person name="Ma L.-J."/>
            <person name="Vaillancourt L.J."/>
        </authorList>
    </citation>
    <scope>NUCLEOTIDE SEQUENCE [LARGE SCALE GENOMIC DNA]</scope>
    <source>
        <strain evidence="2">IMI 349063</strain>
    </source>
</reference>
<evidence type="ECO:0000313" key="1">
    <source>
        <dbReference type="EMBL" id="CCF32461.1"/>
    </source>
</evidence>
<dbReference type="HOGENOM" id="CLU_2596485_0_0_1"/>
<evidence type="ECO:0000313" key="2">
    <source>
        <dbReference type="Proteomes" id="UP000007174"/>
    </source>
</evidence>
<dbReference type="AlphaFoldDB" id="H1UWW0"/>
<name>H1UWW0_COLHI</name>
<dbReference type="PROSITE" id="PS51257">
    <property type="entry name" value="PROKAR_LIPOPROTEIN"/>
    <property type="match status" value="1"/>
</dbReference>
<protein>
    <submittedName>
        <fullName evidence="1">Uncharacterized protein</fullName>
    </submittedName>
</protein>
<feature type="non-terminal residue" evidence="1">
    <location>
        <position position="80"/>
    </location>
</feature>
<dbReference type="Proteomes" id="UP000007174">
    <property type="component" value="Unassembled WGS sequence"/>
</dbReference>
<accession>H1UWW0</accession>
<gene>
    <name evidence="1" type="ORF">CH063_04849</name>
</gene>
<dbReference type="EMBL" id="CACQ02000432">
    <property type="protein sequence ID" value="CCF32461.1"/>
    <property type="molecule type" value="Genomic_DNA"/>
</dbReference>
<organism evidence="1 2">
    <name type="scientific">Colletotrichum higginsianum (strain IMI 349063)</name>
    <name type="common">Crucifer anthracnose fungus</name>
    <dbReference type="NCBI Taxonomy" id="759273"/>
    <lineage>
        <taxon>Eukaryota</taxon>
        <taxon>Fungi</taxon>
        <taxon>Dikarya</taxon>
        <taxon>Ascomycota</taxon>
        <taxon>Pezizomycotina</taxon>
        <taxon>Sordariomycetes</taxon>
        <taxon>Hypocreomycetidae</taxon>
        <taxon>Glomerellales</taxon>
        <taxon>Glomerellaceae</taxon>
        <taxon>Colletotrichum</taxon>
        <taxon>Colletotrichum destructivum species complex</taxon>
    </lineage>
</organism>